<keyword evidence="1 10" id="KW-0813">Transport</keyword>
<dbReference type="GO" id="GO:0003400">
    <property type="term" value="P:regulation of COPII vesicle coating"/>
    <property type="evidence" value="ECO:0007669"/>
    <property type="project" value="UniProtKB-UniRule"/>
</dbReference>
<evidence type="ECO:0000313" key="11">
    <source>
        <dbReference type="EMBL" id="KIX09918.1"/>
    </source>
</evidence>
<dbReference type="RefSeq" id="XP_013277054.1">
    <property type="nucleotide sequence ID" value="XM_013421600.1"/>
</dbReference>
<evidence type="ECO:0000256" key="4">
    <source>
        <dbReference type="ARBA" id="ARBA00022737"/>
    </source>
</evidence>
<dbReference type="VEuPathDB" id="FungiDB:Z518_00999"/>
<dbReference type="GO" id="GO:0006888">
    <property type="term" value="P:endoplasmic reticulum to Golgi vesicle-mediated transport"/>
    <property type="evidence" value="ECO:0007669"/>
    <property type="project" value="UniProtKB-UniRule"/>
</dbReference>
<dbReference type="PANTHER" id="PTHR23284:SF0">
    <property type="entry name" value="PROLACTIN REGULATORY ELEMENT-BINDING PROTEIN"/>
    <property type="match status" value="1"/>
</dbReference>
<evidence type="ECO:0000256" key="1">
    <source>
        <dbReference type="ARBA" id="ARBA00022448"/>
    </source>
</evidence>
<proteinExistence type="inferred from homology"/>
<keyword evidence="3" id="KW-0812">Transmembrane</keyword>
<keyword evidence="7 10" id="KW-0653">Protein transport</keyword>
<evidence type="ECO:0000256" key="3">
    <source>
        <dbReference type="ARBA" id="ARBA00022692"/>
    </source>
</evidence>
<protein>
    <recommendedName>
        <fullName evidence="10">Guanine nucleotide-exchange factor SEC12</fullName>
    </recommendedName>
</protein>
<keyword evidence="6" id="KW-0931">ER-Golgi transport</keyword>
<evidence type="ECO:0000256" key="9">
    <source>
        <dbReference type="ARBA" id="ARBA00023136"/>
    </source>
</evidence>
<evidence type="ECO:0000256" key="5">
    <source>
        <dbReference type="ARBA" id="ARBA00022824"/>
    </source>
</evidence>
<evidence type="ECO:0000256" key="6">
    <source>
        <dbReference type="ARBA" id="ARBA00022892"/>
    </source>
</evidence>
<evidence type="ECO:0000256" key="8">
    <source>
        <dbReference type="ARBA" id="ARBA00022989"/>
    </source>
</evidence>
<dbReference type="EMBL" id="KN847475">
    <property type="protein sequence ID" value="KIX09918.1"/>
    <property type="molecule type" value="Genomic_DNA"/>
</dbReference>
<comment type="subcellular location">
    <subcellularLocation>
        <location evidence="10">Endoplasmic reticulum membrane</location>
        <topology evidence="10">Single-pass type II membrane protein</topology>
    </subcellularLocation>
    <subcellularLocation>
        <location evidence="10">Golgi apparatus membrane</location>
        <topology evidence="10">Single-pass type II membrane protein</topology>
    </subcellularLocation>
</comment>
<dbReference type="AlphaFoldDB" id="A0A0D2HGX0"/>
<dbReference type="GO" id="GO:0005789">
    <property type="term" value="C:endoplasmic reticulum membrane"/>
    <property type="evidence" value="ECO:0007669"/>
    <property type="project" value="UniProtKB-SubCell"/>
</dbReference>
<dbReference type="GO" id="GO:0015031">
    <property type="term" value="P:protein transport"/>
    <property type="evidence" value="ECO:0007669"/>
    <property type="project" value="UniProtKB-KW"/>
</dbReference>
<evidence type="ECO:0000256" key="2">
    <source>
        <dbReference type="ARBA" id="ARBA00022574"/>
    </source>
</evidence>
<evidence type="ECO:0000256" key="7">
    <source>
        <dbReference type="ARBA" id="ARBA00022927"/>
    </source>
</evidence>
<sequence length="653" mass="70375">MPSTVSTSQTKLSYPLYAADFDPFNPDFLLVGGGGGSSSTGVPNKISLIDTSRRDQLVQVVDVELVKGEDSVTSLAVADSSSSSLTAFAGINSSVADQNVGKNEHLRAFRIGLPAKKRRADGRTVDAEKEKNTALTPGTQPLGRTALFKSAKGSKNETYQRVLRFSPTKAAGLPRLAAIASGLAPENEIIVFQPTPTPGADDEVSRISLGSREAADLDLTVNDEEKDGHVLAYCTDDEVFMQQLPASSIPEKPISIFRAFESTTPLPPSKRPKFRAIRFLTPRYLLLLQNRPGRTGADLLVLRVSKDLSQARISLRKRLHRSTKAAVGLEVCPLTESQQGEAQFIIAVAGQSGDDSSIELLTIDYARDSGLGTFRPYSFLGSVHKGPLTRLVFSNFTGPTLPVTKDAGPPSVRLASVGVGQFVVVHHLPLRPLPTTSTKTPRYVLIPPGRSEAMQTTFSVLVALVVVGLVAFLMQAFCEIRGAVPPMLGAAEWLSPGMREIIARPYIWADKIPHAVTSDVPVAAQSATEPLKSAASHIPSVEDVQNTLEDVSSGGRPKLKDLVEENSELETPKAIVVREESVGEISTEVLHHDADLVKEATLQRWEELSEAQKKGWKRRLVDAGYWAEQQGENVLKGILFSELADVVGNVVAG</sequence>
<dbReference type="STRING" id="1442369.A0A0D2HGX0"/>
<dbReference type="OrthoDB" id="2013972at2759"/>
<dbReference type="GO" id="GO:0000139">
    <property type="term" value="C:Golgi membrane"/>
    <property type="evidence" value="ECO:0007669"/>
    <property type="project" value="UniProtKB-SubCell"/>
</dbReference>
<evidence type="ECO:0000313" key="12">
    <source>
        <dbReference type="Proteomes" id="UP000053617"/>
    </source>
</evidence>
<accession>A0A0D2HGX0</accession>
<organism evidence="11 12">
    <name type="scientific">Rhinocladiella mackenziei CBS 650.93</name>
    <dbReference type="NCBI Taxonomy" id="1442369"/>
    <lineage>
        <taxon>Eukaryota</taxon>
        <taxon>Fungi</taxon>
        <taxon>Dikarya</taxon>
        <taxon>Ascomycota</taxon>
        <taxon>Pezizomycotina</taxon>
        <taxon>Eurotiomycetes</taxon>
        <taxon>Chaetothyriomycetidae</taxon>
        <taxon>Chaetothyriales</taxon>
        <taxon>Herpotrichiellaceae</taxon>
        <taxon>Rhinocladiella</taxon>
    </lineage>
</organism>
<keyword evidence="12" id="KW-1185">Reference proteome</keyword>
<dbReference type="InterPro" id="IPR015943">
    <property type="entry name" value="WD40/YVTN_repeat-like_dom_sf"/>
</dbReference>
<name>A0A0D2HGX0_9EURO</name>
<dbReference type="GeneID" id="25289070"/>
<keyword evidence="8" id="KW-1133">Transmembrane helix</keyword>
<keyword evidence="4 10" id="KW-0677">Repeat</keyword>
<gene>
    <name evidence="11" type="ORF">Z518_00999</name>
</gene>
<dbReference type="Proteomes" id="UP000053617">
    <property type="component" value="Unassembled WGS sequence"/>
</dbReference>
<dbReference type="PANTHER" id="PTHR23284">
    <property type="entry name" value="PROLACTIN REGULATORY ELEMENT BINDING PROTEIN"/>
    <property type="match status" value="1"/>
</dbReference>
<comment type="function">
    <text evidence="10">Guanine nucleotide-exchange factor (GEF) required for the formation or budding of transport vesicles from the ER.</text>
</comment>
<keyword evidence="5 10" id="KW-0256">Endoplasmic reticulum</keyword>
<reference evidence="11 12" key="1">
    <citation type="submission" date="2015-01" db="EMBL/GenBank/DDBJ databases">
        <title>The Genome Sequence of Rhinocladiella mackenzie CBS 650.93.</title>
        <authorList>
            <consortium name="The Broad Institute Genomics Platform"/>
            <person name="Cuomo C."/>
            <person name="de Hoog S."/>
            <person name="Gorbushina A."/>
            <person name="Stielow B."/>
            <person name="Teixiera M."/>
            <person name="Abouelleil A."/>
            <person name="Chapman S.B."/>
            <person name="Priest M."/>
            <person name="Young S.K."/>
            <person name="Wortman J."/>
            <person name="Nusbaum C."/>
            <person name="Birren B."/>
        </authorList>
    </citation>
    <scope>NUCLEOTIDE SEQUENCE [LARGE SCALE GENOMIC DNA]</scope>
    <source>
        <strain evidence="11 12">CBS 650.93</strain>
    </source>
</reference>
<dbReference type="GO" id="GO:0005085">
    <property type="term" value="F:guanyl-nucleotide exchange factor activity"/>
    <property type="evidence" value="ECO:0007669"/>
    <property type="project" value="InterPro"/>
</dbReference>
<dbReference type="HOGENOM" id="CLU_021000_0_0_1"/>
<dbReference type="InterPro" id="IPR045260">
    <property type="entry name" value="Sec12-like"/>
</dbReference>
<evidence type="ECO:0000256" key="10">
    <source>
        <dbReference type="RuleBase" id="RU369019"/>
    </source>
</evidence>
<keyword evidence="9" id="KW-0472">Membrane</keyword>
<keyword evidence="2 10" id="KW-0853">WD repeat</keyword>
<comment type="similarity">
    <text evidence="10">Belongs to the WD repeat SEC12 family.</text>
</comment>
<dbReference type="Gene3D" id="2.130.10.10">
    <property type="entry name" value="YVTN repeat-like/Quinoprotein amine dehydrogenase"/>
    <property type="match status" value="1"/>
</dbReference>